<accession>A0A6B1I951</accession>
<reference evidence="1 2" key="1">
    <citation type="submission" date="2019-11" db="EMBL/GenBank/DDBJ databases">
        <title>Genome sequences of 17 halophilic strains isolated from different environments.</title>
        <authorList>
            <person name="Furrow R.E."/>
        </authorList>
    </citation>
    <scope>NUCLEOTIDE SEQUENCE [LARGE SCALE GENOMIC DNA]</scope>
    <source>
        <strain evidence="1 2">22517_05_Cabo</strain>
    </source>
</reference>
<name>A0A6B1I951_9EURY</name>
<gene>
    <name evidence="1" type="ORF">GLW36_03205</name>
</gene>
<sequence>MSDDHELTLTATGEVRTASVTEADDMTVTQAVVQEVTAEIPIDGDRLCNSDVATTHRQGTAITGRDVADVVCETIDAEPVDVDEWEITLSASLDDWQKVALEAADQKRNGTSRKVTTAIEILISLHEKFTETDRPILAALNIDGTYDHGRRDDLISELDSVGNVLQAKTEEVSADV</sequence>
<evidence type="ECO:0000313" key="1">
    <source>
        <dbReference type="EMBL" id="MYL15657.1"/>
    </source>
</evidence>
<dbReference type="AlphaFoldDB" id="A0A6B1I951"/>
<protein>
    <submittedName>
        <fullName evidence="1">Uncharacterized protein</fullName>
    </submittedName>
</protein>
<evidence type="ECO:0000313" key="2">
    <source>
        <dbReference type="Proteomes" id="UP000460194"/>
    </source>
</evidence>
<organism evidence="1 2">
    <name type="scientific">Halorubrum distributum</name>
    <dbReference type="NCBI Taxonomy" id="29283"/>
    <lineage>
        <taxon>Archaea</taxon>
        <taxon>Methanobacteriati</taxon>
        <taxon>Methanobacteriota</taxon>
        <taxon>Stenosarchaea group</taxon>
        <taxon>Halobacteria</taxon>
        <taxon>Halobacteriales</taxon>
        <taxon>Haloferacaceae</taxon>
        <taxon>Halorubrum</taxon>
        <taxon>Halorubrum distributum group</taxon>
    </lineage>
</organism>
<comment type="caution">
    <text evidence="1">The sequence shown here is derived from an EMBL/GenBank/DDBJ whole genome shotgun (WGS) entry which is preliminary data.</text>
</comment>
<proteinExistence type="predicted"/>
<dbReference type="Proteomes" id="UP000460194">
    <property type="component" value="Unassembled WGS sequence"/>
</dbReference>
<dbReference type="EMBL" id="WMEO01000003">
    <property type="protein sequence ID" value="MYL15657.1"/>
    <property type="molecule type" value="Genomic_DNA"/>
</dbReference>
<dbReference type="RefSeq" id="WP_159368640.1">
    <property type="nucleotide sequence ID" value="NZ_WMEO01000003.1"/>
</dbReference>